<feature type="domain" description="KRAB" evidence="15">
    <location>
        <begin position="217"/>
        <end position="288"/>
    </location>
</feature>
<keyword evidence="5 11" id="KW-0863">Zinc-finger</keyword>
<evidence type="ECO:0000259" key="16">
    <source>
        <dbReference type="PROSITE" id="PS50950"/>
    </source>
</evidence>
<feature type="region of interest" description="Disordered" evidence="13">
    <location>
        <begin position="147"/>
        <end position="166"/>
    </location>
</feature>
<dbReference type="InterPro" id="IPR001909">
    <property type="entry name" value="KRAB"/>
</dbReference>
<dbReference type="SMART" id="SM00980">
    <property type="entry name" value="THAP"/>
    <property type="match status" value="1"/>
</dbReference>
<dbReference type="Proteomes" id="UP000694569">
    <property type="component" value="Unplaced"/>
</dbReference>
<evidence type="ECO:0000259" key="15">
    <source>
        <dbReference type="PROSITE" id="PS50805"/>
    </source>
</evidence>
<dbReference type="SUPFAM" id="SSF57716">
    <property type="entry name" value="Glucocorticoid receptor-like (DNA-binding domain)"/>
    <property type="match status" value="1"/>
</dbReference>
<feature type="domain" description="C2H2-type" evidence="14">
    <location>
        <begin position="494"/>
        <end position="521"/>
    </location>
</feature>
<dbReference type="PANTHER" id="PTHR24384">
    <property type="entry name" value="FINGER PUTATIVE TRANSCRIPTION FACTOR FAMILY-RELATED"/>
    <property type="match status" value="1"/>
</dbReference>
<dbReference type="FunFam" id="3.30.160.60:FF:000249">
    <property type="entry name" value="Zinc finger protein 154"/>
    <property type="match status" value="1"/>
</dbReference>
<dbReference type="SUPFAM" id="SSF57667">
    <property type="entry name" value="beta-beta-alpha zinc fingers"/>
    <property type="match status" value="2"/>
</dbReference>
<dbReference type="OrthoDB" id="3437960at2759"/>
<dbReference type="GO" id="GO:0008270">
    <property type="term" value="F:zinc ion binding"/>
    <property type="evidence" value="ECO:0007669"/>
    <property type="project" value="UniProtKB-KW"/>
</dbReference>
<organism evidence="17 18">
    <name type="scientific">Leptobrachium leishanense</name>
    <name type="common">Leishan spiny toad</name>
    <dbReference type="NCBI Taxonomy" id="445787"/>
    <lineage>
        <taxon>Eukaryota</taxon>
        <taxon>Metazoa</taxon>
        <taxon>Chordata</taxon>
        <taxon>Craniata</taxon>
        <taxon>Vertebrata</taxon>
        <taxon>Euteleostomi</taxon>
        <taxon>Amphibia</taxon>
        <taxon>Batrachia</taxon>
        <taxon>Anura</taxon>
        <taxon>Pelobatoidea</taxon>
        <taxon>Megophryidae</taxon>
        <taxon>Leptobrachium</taxon>
    </lineage>
</organism>
<evidence type="ECO:0000256" key="9">
    <source>
        <dbReference type="ARBA" id="ARBA00023163"/>
    </source>
</evidence>
<dbReference type="SUPFAM" id="SSF109640">
    <property type="entry name" value="KRAB domain (Kruppel-associated box)"/>
    <property type="match status" value="1"/>
</dbReference>
<evidence type="ECO:0000256" key="12">
    <source>
        <dbReference type="PROSITE-ProRule" id="PRU00309"/>
    </source>
</evidence>
<sequence length="546" mass="62449">MGTGATPPLLSEMPHCFAYGCTNHSGKLPLAVSMHSFPKELPLAEAWVHHSRTDVGNVQEFVRDVLLKKPGHFVLCSEHFEEEMFEPSMDSPLVTCDSKPKRTRRRLKTNAVPTVFATGAPKLHKQAAHHLKIHERKQLLDNLLQQQTRPEVDSDESGSPSTSKDLEKCVTLMDEGCISNHPKRPQLLRKKLLPFKSQYLKGTFTPVPRALQRKTPVTRKRIAVYISDEEWEMLEEWQREPYKSMMKENYEALTSLGYPTVNPNILLKIKQEEVMRFTAHCSSHDLEQPDSPAAGFMDSDISKINEDEEHYIASSPDSEEADCYLDSYNGPRSTSIEVESLDPWNGALNMQGTISEKYRVTNRFNKSVNGDMCPASKWKSSSMSTNGFVRHGASERSFNSLGAQGKDTPYSWFFYDKTLLQQTEISPKQGKATELRPYKCSECDKSFTVKSNLIKHHRIHTGERPYKCAHCSKSFSRNSHLITHQRTHTGERPYKCNECDKSFIQNSVLIQHQRIHTGERPFKCDQCNKSFSQKSCLIRHQRTHTR</sequence>
<evidence type="ECO:0000256" key="4">
    <source>
        <dbReference type="ARBA" id="ARBA00022737"/>
    </source>
</evidence>
<feature type="domain" description="C2H2-type" evidence="14">
    <location>
        <begin position="522"/>
        <end position="546"/>
    </location>
</feature>
<dbReference type="GeneTree" id="ENSGT01150000286941"/>
<dbReference type="GO" id="GO:0000978">
    <property type="term" value="F:RNA polymerase II cis-regulatory region sequence-specific DNA binding"/>
    <property type="evidence" value="ECO:0007669"/>
    <property type="project" value="TreeGrafter"/>
</dbReference>
<dbReference type="GO" id="GO:0045892">
    <property type="term" value="P:negative regulation of DNA-templated transcription"/>
    <property type="evidence" value="ECO:0007669"/>
    <property type="project" value="UniProtKB-ARBA"/>
</dbReference>
<keyword evidence="18" id="KW-1185">Reference proteome</keyword>
<dbReference type="AlphaFoldDB" id="A0A8C5Q536"/>
<evidence type="ECO:0000256" key="2">
    <source>
        <dbReference type="ARBA" id="ARBA00006991"/>
    </source>
</evidence>
<dbReference type="GO" id="GO:0000981">
    <property type="term" value="F:DNA-binding transcription factor activity, RNA polymerase II-specific"/>
    <property type="evidence" value="ECO:0007669"/>
    <property type="project" value="TreeGrafter"/>
</dbReference>
<keyword evidence="8 12" id="KW-0238">DNA-binding</keyword>
<reference evidence="17" key="1">
    <citation type="submission" date="2025-08" db="UniProtKB">
        <authorList>
            <consortium name="Ensembl"/>
        </authorList>
    </citation>
    <scope>IDENTIFICATION</scope>
</reference>
<dbReference type="Pfam" id="PF01352">
    <property type="entry name" value="KRAB"/>
    <property type="match status" value="1"/>
</dbReference>
<dbReference type="Gene3D" id="6.10.140.140">
    <property type="match status" value="1"/>
</dbReference>
<dbReference type="PROSITE" id="PS50805">
    <property type="entry name" value="KRAB"/>
    <property type="match status" value="1"/>
</dbReference>
<accession>A0A8C5Q536</accession>
<dbReference type="InterPro" id="IPR036051">
    <property type="entry name" value="KRAB_dom_sf"/>
</dbReference>
<feature type="domain" description="C2H2-type" evidence="14">
    <location>
        <begin position="466"/>
        <end position="493"/>
    </location>
</feature>
<dbReference type="FunFam" id="3.30.160.60:FF:003288">
    <property type="entry name" value="Uncharacterized protein"/>
    <property type="match status" value="1"/>
</dbReference>
<evidence type="ECO:0000256" key="1">
    <source>
        <dbReference type="ARBA" id="ARBA00004123"/>
    </source>
</evidence>
<keyword evidence="4" id="KW-0677">Repeat</keyword>
<comment type="similarity">
    <text evidence="2">Belongs to the krueppel C2H2-type zinc-finger protein family.</text>
</comment>
<name>A0A8C5Q536_9ANUR</name>
<dbReference type="PROSITE" id="PS50157">
    <property type="entry name" value="ZINC_FINGER_C2H2_2"/>
    <property type="match status" value="4"/>
</dbReference>
<keyword evidence="7" id="KW-0805">Transcription regulation</keyword>
<evidence type="ECO:0000313" key="18">
    <source>
        <dbReference type="Proteomes" id="UP000694569"/>
    </source>
</evidence>
<dbReference type="InterPro" id="IPR006612">
    <property type="entry name" value="THAP_Znf"/>
</dbReference>
<proteinExistence type="inferred from homology"/>
<evidence type="ECO:0000256" key="10">
    <source>
        <dbReference type="ARBA" id="ARBA00023242"/>
    </source>
</evidence>
<keyword evidence="3" id="KW-0479">Metal-binding</keyword>
<dbReference type="PROSITE" id="PS00028">
    <property type="entry name" value="ZINC_FINGER_C2H2_1"/>
    <property type="match status" value="4"/>
</dbReference>
<evidence type="ECO:0000256" key="11">
    <source>
        <dbReference type="PROSITE-ProRule" id="PRU00042"/>
    </source>
</evidence>
<dbReference type="InterPro" id="IPR050752">
    <property type="entry name" value="C2H2-ZF_domain"/>
</dbReference>
<evidence type="ECO:0000256" key="7">
    <source>
        <dbReference type="ARBA" id="ARBA00023015"/>
    </source>
</evidence>
<dbReference type="SMART" id="SM00692">
    <property type="entry name" value="DM3"/>
    <property type="match status" value="1"/>
</dbReference>
<dbReference type="Ensembl" id="ENSLLET00000034355.1">
    <property type="protein sequence ID" value="ENSLLEP00000033087.1"/>
    <property type="gene ID" value="ENSLLEG00000020895.1"/>
</dbReference>
<dbReference type="SMART" id="SM00355">
    <property type="entry name" value="ZnF_C2H2"/>
    <property type="match status" value="4"/>
</dbReference>
<reference evidence="17" key="2">
    <citation type="submission" date="2025-09" db="UniProtKB">
        <authorList>
            <consortium name="Ensembl"/>
        </authorList>
    </citation>
    <scope>IDENTIFICATION</scope>
</reference>
<evidence type="ECO:0000256" key="8">
    <source>
        <dbReference type="ARBA" id="ARBA00023125"/>
    </source>
</evidence>
<dbReference type="InterPro" id="IPR013087">
    <property type="entry name" value="Znf_C2H2_type"/>
</dbReference>
<dbReference type="PANTHER" id="PTHR24384:SF242">
    <property type="entry name" value="ZINC FINGER PROTEIN 628"/>
    <property type="match status" value="1"/>
</dbReference>
<feature type="domain" description="THAP-type" evidence="16">
    <location>
        <begin position="13"/>
        <end position="116"/>
    </location>
</feature>
<dbReference type="SMART" id="SM00349">
    <property type="entry name" value="KRAB"/>
    <property type="match status" value="1"/>
</dbReference>
<evidence type="ECO:0000256" key="3">
    <source>
        <dbReference type="ARBA" id="ARBA00022723"/>
    </source>
</evidence>
<evidence type="ECO:0000259" key="14">
    <source>
        <dbReference type="PROSITE" id="PS50157"/>
    </source>
</evidence>
<dbReference type="PROSITE" id="PS50950">
    <property type="entry name" value="ZF_THAP"/>
    <property type="match status" value="1"/>
</dbReference>
<feature type="domain" description="C2H2-type" evidence="14">
    <location>
        <begin position="438"/>
        <end position="465"/>
    </location>
</feature>
<protein>
    <submittedName>
        <fullName evidence="17">Uncharacterized protein</fullName>
    </submittedName>
</protein>
<evidence type="ECO:0000256" key="5">
    <source>
        <dbReference type="ARBA" id="ARBA00022771"/>
    </source>
</evidence>
<dbReference type="FunFam" id="3.30.160.60:FF:000367">
    <property type="entry name" value="Zinc finger protein 572"/>
    <property type="match status" value="1"/>
</dbReference>
<evidence type="ECO:0000256" key="13">
    <source>
        <dbReference type="SAM" id="MobiDB-lite"/>
    </source>
</evidence>
<keyword evidence="6" id="KW-0862">Zinc</keyword>
<dbReference type="InterPro" id="IPR036236">
    <property type="entry name" value="Znf_C2H2_sf"/>
</dbReference>
<dbReference type="Pfam" id="PF05485">
    <property type="entry name" value="THAP"/>
    <property type="match status" value="1"/>
</dbReference>
<dbReference type="Pfam" id="PF00096">
    <property type="entry name" value="zf-C2H2"/>
    <property type="match status" value="4"/>
</dbReference>
<evidence type="ECO:0000313" key="17">
    <source>
        <dbReference type="Ensembl" id="ENSLLEP00000033087.1"/>
    </source>
</evidence>
<dbReference type="GO" id="GO:0005634">
    <property type="term" value="C:nucleus"/>
    <property type="evidence" value="ECO:0007669"/>
    <property type="project" value="UniProtKB-SubCell"/>
</dbReference>
<evidence type="ECO:0000256" key="6">
    <source>
        <dbReference type="ARBA" id="ARBA00022833"/>
    </source>
</evidence>
<dbReference type="FunFam" id="3.30.160.60:FF:000016">
    <property type="entry name" value="zinc finger protein 37 homolog"/>
    <property type="match status" value="1"/>
</dbReference>
<keyword evidence="10" id="KW-0539">Nucleus</keyword>
<dbReference type="CDD" id="cd07765">
    <property type="entry name" value="KRAB_A-box"/>
    <property type="match status" value="1"/>
</dbReference>
<dbReference type="Gene3D" id="3.30.160.60">
    <property type="entry name" value="Classic Zinc Finger"/>
    <property type="match status" value="4"/>
</dbReference>
<keyword evidence="9" id="KW-0804">Transcription</keyword>
<comment type="subcellular location">
    <subcellularLocation>
        <location evidence="1">Nucleus</location>
    </subcellularLocation>
</comment>